<dbReference type="GO" id="GO:0046210">
    <property type="term" value="P:nitric oxide catabolic process"/>
    <property type="evidence" value="ECO:0007669"/>
    <property type="project" value="TreeGrafter"/>
</dbReference>
<proteinExistence type="inferred from homology"/>
<dbReference type="Pfam" id="PF00042">
    <property type="entry name" value="Globin"/>
    <property type="match status" value="1"/>
</dbReference>
<evidence type="ECO:0000256" key="5">
    <source>
        <dbReference type="RuleBase" id="RU000356"/>
    </source>
</evidence>
<evidence type="ECO:0000256" key="4">
    <source>
        <dbReference type="ARBA" id="ARBA00023004"/>
    </source>
</evidence>
<keyword evidence="2 5" id="KW-0561">Oxygen transport</keyword>
<dbReference type="STRING" id="999627.SAMN05216236_102102"/>
<keyword evidence="5" id="KW-0813">Transport</keyword>
<evidence type="ECO:0000256" key="1">
    <source>
        <dbReference type="ARBA" id="ARBA00022617"/>
    </source>
</evidence>
<dbReference type="PANTHER" id="PTHR43396">
    <property type="entry name" value="FLAVOHEMOPROTEIN"/>
    <property type="match status" value="1"/>
</dbReference>
<keyword evidence="4" id="KW-0408">Iron</keyword>
<dbReference type="GO" id="GO:0019825">
    <property type="term" value="F:oxygen binding"/>
    <property type="evidence" value="ECO:0007669"/>
    <property type="project" value="InterPro"/>
</dbReference>
<name>A0A1I6Y8R3_9RHOB</name>
<sequence length="140" mass="15731">MELTSAEHEMVRKSLDRLRSEFDGHSLYFYEALFRRAPKMRTLFREDLAGQGMKFMSTLGVIVEKLNDEDFSEAQYNGLGRKHAMLGIKAAHFAPMGEALIETLRAGLGEDFTPELEAAWSKAYDKVSANMIRRGAIPGA</sequence>
<evidence type="ECO:0000313" key="8">
    <source>
        <dbReference type="Proteomes" id="UP000182466"/>
    </source>
</evidence>
<dbReference type="AlphaFoldDB" id="A0A1I6Y8R3"/>
<dbReference type="InterPro" id="IPR012292">
    <property type="entry name" value="Globin/Proto"/>
</dbReference>
<dbReference type="PROSITE" id="PS01033">
    <property type="entry name" value="GLOBIN"/>
    <property type="match status" value="1"/>
</dbReference>
<keyword evidence="1 5" id="KW-0349">Heme</keyword>
<reference evidence="7 8" key="1">
    <citation type="submission" date="2016-10" db="EMBL/GenBank/DDBJ databases">
        <authorList>
            <person name="de Groot N.N."/>
        </authorList>
    </citation>
    <scope>NUCLEOTIDE SEQUENCE [LARGE SCALE GENOMIC DNA]</scope>
    <source>
        <strain evidence="7 8">CGMCC 1.10959</strain>
    </source>
</reference>
<gene>
    <name evidence="7" type="ORF">SAMN05216236_102102</name>
</gene>
<keyword evidence="3" id="KW-0479">Metal-binding</keyword>
<dbReference type="EMBL" id="FPAW01000002">
    <property type="protein sequence ID" value="SFT46780.1"/>
    <property type="molecule type" value="Genomic_DNA"/>
</dbReference>
<protein>
    <submittedName>
        <fullName evidence="7">Hemoglobin-like flavoprotein</fullName>
    </submittedName>
</protein>
<keyword evidence="8" id="KW-1185">Reference proteome</keyword>
<evidence type="ECO:0000256" key="3">
    <source>
        <dbReference type="ARBA" id="ARBA00022723"/>
    </source>
</evidence>
<dbReference type="GO" id="GO:0008941">
    <property type="term" value="F:nitric oxide dioxygenase NAD(P)H activity"/>
    <property type="evidence" value="ECO:0007669"/>
    <property type="project" value="TreeGrafter"/>
</dbReference>
<accession>A0A1I6Y8R3</accession>
<organism evidence="7 8">
    <name type="scientific">Sedimentitalea nanhaiensis</name>
    <dbReference type="NCBI Taxonomy" id="999627"/>
    <lineage>
        <taxon>Bacteria</taxon>
        <taxon>Pseudomonadati</taxon>
        <taxon>Pseudomonadota</taxon>
        <taxon>Alphaproteobacteria</taxon>
        <taxon>Rhodobacterales</taxon>
        <taxon>Paracoccaceae</taxon>
        <taxon>Sedimentitalea</taxon>
    </lineage>
</organism>
<dbReference type="eggNOG" id="COG1017">
    <property type="taxonomic scope" value="Bacteria"/>
</dbReference>
<dbReference type="Gene3D" id="1.10.490.10">
    <property type="entry name" value="Globins"/>
    <property type="match status" value="1"/>
</dbReference>
<dbReference type="GO" id="GO:0020037">
    <property type="term" value="F:heme binding"/>
    <property type="evidence" value="ECO:0007669"/>
    <property type="project" value="InterPro"/>
</dbReference>
<evidence type="ECO:0000256" key="2">
    <source>
        <dbReference type="ARBA" id="ARBA00022621"/>
    </source>
</evidence>
<dbReference type="GO" id="GO:0005344">
    <property type="term" value="F:oxygen carrier activity"/>
    <property type="evidence" value="ECO:0007669"/>
    <property type="project" value="UniProtKB-KW"/>
</dbReference>
<dbReference type="GO" id="GO:0071949">
    <property type="term" value="F:FAD binding"/>
    <property type="evidence" value="ECO:0007669"/>
    <property type="project" value="TreeGrafter"/>
</dbReference>
<dbReference type="RefSeq" id="WP_027260545.1">
    <property type="nucleotide sequence ID" value="NZ_FPAW01000002.1"/>
</dbReference>
<feature type="domain" description="Globin" evidence="6">
    <location>
        <begin position="2"/>
        <end position="136"/>
    </location>
</feature>
<dbReference type="SUPFAM" id="SSF46458">
    <property type="entry name" value="Globin-like"/>
    <property type="match status" value="1"/>
</dbReference>
<evidence type="ECO:0000259" key="6">
    <source>
        <dbReference type="PROSITE" id="PS01033"/>
    </source>
</evidence>
<dbReference type="InterPro" id="IPR009050">
    <property type="entry name" value="Globin-like_sf"/>
</dbReference>
<dbReference type="GO" id="GO:0046872">
    <property type="term" value="F:metal ion binding"/>
    <property type="evidence" value="ECO:0007669"/>
    <property type="project" value="UniProtKB-KW"/>
</dbReference>
<dbReference type="Proteomes" id="UP000182466">
    <property type="component" value="Unassembled WGS sequence"/>
</dbReference>
<dbReference type="InterPro" id="IPR000971">
    <property type="entry name" value="Globin"/>
</dbReference>
<evidence type="ECO:0000313" key="7">
    <source>
        <dbReference type="EMBL" id="SFT46780.1"/>
    </source>
</evidence>
<dbReference type="PANTHER" id="PTHR43396:SF3">
    <property type="entry name" value="FLAVOHEMOPROTEIN"/>
    <property type="match status" value="1"/>
</dbReference>
<dbReference type="GO" id="GO:0071500">
    <property type="term" value="P:cellular response to nitrosative stress"/>
    <property type="evidence" value="ECO:0007669"/>
    <property type="project" value="TreeGrafter"/>
</dbReference>
<comment type="similarity">
    <text evidence="5">Belongs to the globin family.</text>
</comment>